<feature type="transmembrane region" description="Helical" evidence="1">
    <location>
        <begin position="119"/>
        <end position="145"/>
    </location>
</feature>
<evidence type="ECO:0000313" key="3">
    <source>
        <dbReference type="Proteomes" id="UP001139353"/>
    </source>
</evidence>
<keyword evidence="1" id="KW-0812">Transmembrane</keyword>
<keyword evidence="1" id="KW-0472">Membrane</keyword>
<gene>
    <name evidence="2" type="ORF">LPC04_16415</name>
</gene>
<sequence>MFFSLAQYLVRTLKVVAVLLNVSLCTVFVMFVFSPRVALPLYQRYIGWGSPDFIQGLLEPSHNGAWSSVFLVLNLFWFVPMAILFAFSLVAWNVRPELAEHGAVAVRGAGLGGIGDQKFLFGIGTSAMFGIAVLGGFAILAASILTSTEFQSYAERKHLQDISVTGIFDGYRNLVRGAIGTEAAPAPSRASAASSGMAHP</sequence>
<protein>
    <submittedName>
        <fullName evidence="2">Uncharacterized protein</fullName>
    </submittedName>
</protein>
<feature type="transmembrane region" description="Helical" evidence="1">
    <location>
        <begin position="65"/>
        <end position="92"/>
    </location>
</feature>
<evidence type="ECO:0000256" key="1">
    <source>
        <dbReference type="SAM" id="Phobius"/>
    </source>
</evidence>
<keyword evidence="1" id="KW-1133">Transmembrane helix</keyword>
<comment type="caution">
    <text evidence="2">The sequence shown here is derived from an EMBL/GenBank/DDBJ whole genome shotgun (WGS) entry which is preliminary data.</text>
</comment>
<dbReference type="EMBL" id="JAJLJH010000004">
    <property type="protein sequence ID" value="MCK9687291.1"/>
    <property type="molecule type" value="Genomic_DNA"/>
</dbReference>
<reference evidence="2" key="1">
    <citation type="submission" date="2021-11" db="EMBL/GenBank/DDBJ databases">
        <title>BS-T2-15 a new species belonging to the Comamonadaceae family isolated from the soil of a French oak forest.</title>
        <authorList>
            <person name="Mieszkin S."/>
            <person name="Alain K."/>
        </authorList>
    </citation>
    <scope>NUCLEOTIDE SEQUENCE</scope>
    <source>
        <strain evidence="2">BS-T2-15</strain>
    </source>
</reference>
<proteinExistence type="predicted"/>
<evidence type="ECO:0000313" key="2">
    <source>
        <dbReference type="EMBL" id="MCK9687291.1"/>
    </source>
</evidence>
<keyword evidence="3" id="KW-1185">Reference proteome</keyword>
<dbReference type="RefSeq" id="WP_275683331.1">
    <property type="nucleotide sequence ID" value="NZ_JAJLJH010000004.1"/>
</dbReference>
<name>A0A9X1YRH2_9BURK</name>
<dbReference type="Proteomes" id="UP001139353">
    <property type="component" value="Unassembled WGS sequence"/>
</dbReference>
<accession>A0A9X1YRH2</accession>
<dbReference type="AlphaFoldDB" id="A0A9X1YRH2"/>
<feature type="transmembrane region" description="Helical" evidence="1">
    <location>
        <begin position="12"/>
        <end position="33"/>
    </location>
</feature>
<organism evidence="2 3">
    <name type="scientific">Scleromatobacter humisilvae</name>
    <dbReference type="NCBI Taxonomy" id="2897159"/>
    <lineage>
        <taxon>Bacteria</taxon>
        <taxon>Pseudomonadati</taxon>
        <taxon>Pseudomonadota</taxon>
        <taxon>Betaproteobacteria</taxon>
        <taxon>Burkholderiales</taxon>
        <taxon>Sphaerotilaceae</taxon>
        <taxon>Scleromatobacter</taxon>
    </lineage>
</organism>